<proteinExistence type="predicted"/>
<accession>A0A2V1GVC4</accession>
<keyword evidence="2" id="KW-1185">Reference proteome</keyword>
<sequence>MVSKKELEQIAKWGVFRIRKELSMLAKNVPSEYGTAMQKKDQTITQQYTLVSKLKKLALNYPIYEKPYSKQLSKLRKLELPLPHAMDSFNKFYTGESNLLDVYSKSFSDYGNCLHNWPKPYYGVCSDMVALAAFEINKKFIQGEGKAIQLYYLSINFLSQYNTVFSEHSVLLVSNEILPVWLGTSFDPTACVPEVFWRMKDAYICDPWMDNYWNVVEGSWHKNLEVPRRLDQLSRFKISNFTLEVTLNPLKLKGLQLHYF</sequence>
<reference evidence="1 2" key="1">
    <citation type="submission" date="2018-04" db="EMBL/GenBank/DDBJ databases">
        <title>Thalassorhabdus spongiae gen. nov., sp. nov., isolated from a marine sponge in South-West Iceland.</title>
        <authorList>
            <person name="Knobloch S."/>
            <person name="Daussin A."/>
            <person name="Johannsson R."/>
            <person name="Marteinsson V.T."/>
        </authorList>
    </citation>
    <scope>NUCLEOTIDE SEQUENCE [LARGE SCALE GENOMIC DNA]</scope>
    <source>
        <strain evidence="1 2">Hp12</strain>
    </source>
</reference>
<dbReference type="AlphaFoldDB" id="A0A2V1GVC4"/>
<organism evidence="1 2">
    <name type="scientific">Pelagibaculum spongiae</name>
    <dbReference type="NCBI Taxonomy" id="2080658"/>
    <lineage>
        <taxon>Bacteria</taxon>
        <taxon>Pseudomonadati</taxon>
        <taxon>Pseudomonadota</taxon>
        <taxon>Gammaproteobacteria</taxon>
        <taxon>Oceanospirillales</taxon>
        <taxon>Pelagibaculum</taxon>
    </lineage>
</organism>
<comment type="caution">
    <text evidence="1">The sequence shown here is derived from an EMBL/GenBank/DDBJ whole genome shotgun (WGS) entry which is preliminary data.</text>
</comment>
<protein>
    <submittedName>
        <fullName evidence="1">Uncharacterized protein</fullName>
    </submittedName>
</protein>
<evidence type="ECO:0000313" key="2">
    <source>
        <dbReference type="Proteomes" id="UP000244906"/>
    </source>
</evidence>
<dbReference type="Proteomes" id="UP000244906">
    <property type="component" value="Unassembled WGS sequence"/>
</dbReference>
<name>A0A2V1GVC4_9GAMM</name>
<evidence type="ECO:0000313" key="1">
    <source>
        <dbReference type="EMBL" id="PVZ69641.1"/>
    </source>
</evidence>
<dbReference type="EMBL" id="QDDL01000003">
    <property type="protein sequence ID" value="PVZ69641.1"/>
    <property type="molecule type" value="Genomic_DNA"/>
</dbReference>
<gene>
    <name evidence="1" type="ORF">DC094_10065</name>
</gene>
<dbReference type="RefSeq" id="WP_116686976.1">
    <property type="nucleotide sequence ID" value="NZ_CAWNYD010000003.1"/>
</dbReference>